<gene>
    <name evidence="10" type="ORF">Bca52824_019346</name>
</gene>
<keyword evidence="2" id="KW-0433">Leucine-rich repeat</keyword>
<keyword evidence="8" id="KW-1133">Transmembrane helix</keyword>
<name>A0A8X8AXA9_BRACI</name>
<dbReference type="FunFam" id="3.40.50.300:FF:001002">
    <property type="entry name" value="Disease resistance protein (TIR-NBS-LRR class)"/>
    <property type="match status" value="1"/>
</dbReference>
<dbReference type="SUPFAM" id="SSF46785">
    <property type="entry name" value="Winged helix' DNA-binding domain"/>
    <property type="match status" value="1"/>
</dbReference>
<dbReference type="EC" id="3.2.2.6" evidence="1"/>
<dbReference type="SMART" id="SM00382">
    <property type="entry name" value="AAA"/>
    <property type="match status" value="1"/>
</dbReference>
<dbReference type="InterPro" id="IPR027417">
    <property type="entry name" value="P-loop_NTPase"/>
</dbReference>
<dbReference type="Proteomes" id="UP000886595">
    <property type="component" value="Unassembled WGS sequence"/>
</dbReference>
<feature type="transmembrane region" description="Helical" evidence="8">
    <location>
        <begin position="1234"/>
        <end position="1256"/>
    </location>
</feature>
<keyword evidence="6" id="KW-0520">NAD</keyword>
<dbReference type="Pfam" id="PF20160">
    <property type="entry name" value="C-JID"/>
    <property type="match status" value="1"/>
</dbReference>
<keyword evidence="8" id="KW-0812">Transmembrane</keyword>
<evidence type="ECO:0000313" key="11">
    <source>
        <dbReference type="Proteomes" id="UP000886595"/>
    </source>
</evidence>
<reference evidence="10 11" key="1">
    <citation type="submission" date="2020-02" db="EMBL/GenBank/DDBJ databases">
        <authorList>
            <person name="Ma Q."/>
            <person name="Huang Y."/>
            <person name="Song X."/>
            <person name="Pei D."/>
        </authorList>
    </citation>
    <scope>NUCLEOTIDE SEQUENCE [LARGE SCALE GENOMIC DNA]</scope>
    <source>
        <strain evidence="10">Sxm20200214</strain>
        <tissue evidence="10">Leaf</tissue>
    </source>
</reference>
<dbReference type="Gene3D" id="1.10.8.430">
    <property type="entry name" value="Helical domain of apoptotic protease-activating factors"/>
    <property type="match status" value="1"/>
</dbReference>
<dbReference type="InterPro" id="IPR003593">
    <property type="entry name" value="AAA+_ATPase"/>
</dbReference>
<evidence type="ECO:0000256" key="2">
    <source>
        <dbReference type="ARBA" id="ARBA00022614"/>
    </source>
</evidence>
<dbReference type="InterPro" id="IPR036390">
    <property type="entry name" value="WH_DNA-bd_sf"/>
</dbReference>
<dbReference type="GO" id="GO:0007165">
    <property type="term" value="P:signal transduction"/>
    <property type="evidence" value="ECO:0007669"/>
    <property type="project" value="InterPro"/>
</dbReference>
<dbReference type="InterPro" id="IPR032675">
    <property type="entry name" value="LRR_dom_sf"/>
</dbReference>
<dbReference type="FunFam" id="1.10.8.430:FF:000002">
    <property type="entry name" value="Disease resistance protein (TIR-NBS-LRR class)"/>
    <property type="match status" value="1"/>
</dbReference>
<keyword evidence="4" id="KW-0378">Hydrolase</keyword>
<dbReference type="GO" id="GO:0043531">
    <property type="term" value="F:ADP binding"/>
    <property type="evidence" value="ECO:0007669"/>
    <property type="project" value="InterPro"/>
</dbReference>
<dbReference type="InterPro" id="IPR058192">
    <property type="entry name" value="WHD_ROQ1-like"/>
</dbReference>
<dbReference type="FunFam" id="3.40.50.10140:FF:000007">
    <property type="entry name" value="Disease resistance protein (TIR-NBS-LRR class)"/>
    <property type="match status" value="1"/>
</dbReference>
<sequence length="1275" mass="145069">MALLSALPRHCKHQVFPSFHGPDVRRGFLSCLLKEFREKGIDVFIDNDIERSKSIGPELREAIRGSLIAVVLISKNYASSTWCLNELVEIMKCRDEVKQTVMVVFYELEPSDVKKQNGDFGAIFERTCEKKTTEEVERWRKALQGVAQIAGYHSSNYDNDAAMIETIANNVSNKFNDSTASNDFDGFVGVGTHIREIESLLSLQSDEVRMVGIWGPAGIGKTTIARALYRKLSSKFTHTAFIESIKGKFEQNYRDEHAFMLHLQAQLLSETLNQKDLKIDHLGVAETRLKDKKVLLVLDDVDELKQLEAMINKNCWFGRESRIIITTKDKKLLRAYEINHIYQVDFPSASEALEILCLSAFRQNRPSFGFEDMAMEVTQLAGNLPLGLRVFGAYLRGMSIDQWIHALPRLRTSLDGDIEKVLRFSYDALCDEDQKLFLHIACFFKDGCISDVLDCLADSVLMVKHGLQVLFDKSFISIRDEEYLMMHNLLEHMGKEIVRRQAVSEPGKRQFLVDSREICDVLTDNEGTETILGIDLDLSEIREEIAIDERAFEGMPRLKFLRFRERGSYINTKLLLPQSLKFRANKLRFLEWDRYPFTCFPREFHPQRLVKLEMEDSRLEKLWDGAIPLPCLKSMILTGSFNLKELPDLSNATNLEVLEAGFCISLVEVPSSIGKATSLQRLQLYHCDNLMSIPSSIGNATNLQMMNLQGCCRLVELPSSIGRLKRLESLLITRCSKLDYRGSRLRSFPDISTNIRELNLSYTTIEEVPSLIMSWTRLHTLRMSGCQGLKLFPDVPDRIRELDLSGTGIEEVPPSIKNLSRLTELSMSSCKKLKVLPTDIDLESLSSLDLSHCTQLKTFPEISTSIKDLDLKGTAIEEVPSSVWSWFRLIELRLDDCHSLHVLHIVPDSIQEVDFSNTETNFLGGDLETDQVNINNGPLPLRINLNGCNNLESLPQLPNFISFLDAAGCESLERIQGSFLNPEICLSFANCFRLSQEARELIQATDCKFALLPGEKLPADFDHRARGGSVTVNLDQRPLPLFLRFKACLLLSQGIYTDNGEVDHSTGAKMLSCHIWCVHKGEEIGYGSCKYYLPALLGFTEHLYFFQSSISLNFHETDVNFNELEPEPELELEFEFKISGEYWGMKACGVRLLEDPGDHEYCGNDCNETEFKECADIKITRNLHAGTMITSDHSRYQSFVGEVYQDWRRELGAFGLAGFLCIGILIYNRLEKFLILLLPIFVYGISILSARCLPPWSLCSQVKESENRENMWVFF</sequence>
<evidence type="ECO:0000256" key="4">
    <source>
        <dbReference type="ARBA" id="ARBA00022801"/>
    </source>
</evidence>
<dbReference type="PANTHER" id="PTHR11017:SF444">
    <property type="entry name" value="TIR DOMAIN-CONTAINING PROTEIN"/>
    <property type="match status" value="1"/>
</dbReference>
<proteinExistence type="predicted"/>
<evidence type="ECO:0000256" key="8">
    <source>
        <dbReference type="SAM" id="Phobius"/>
    </source>
</evidence>
<dbReference type="Pfam" id="PF01582">
    <property type="entry name" value="TIR"/>
    <property type="match status" value="1"/>
</dbReference>
<dbReference type="Gene3D" id="3.80.10.10">
    <property type="entry name" value="Ribonuclease Inhibitor"/>
    <property type="match status" value="2"/>
</dbReference>
<evidence type="ECO:0000256" key="6">
    <source>
        <dbReference type="ARBA" id="ARBA00023027"/>
    </source>
</evidence>
<dbReference type="InterPro" id="IPR035897">
    <property type="entry name" value="Toll_tir_struct_dom_sf"/>
</dbReference>
<dbReference type="InterPro" id="IPR044974">
    <property type="entry name" value="Disease_R_plants"/>
</dbReference>
<dbReference type="EMBL" id="JAAMPC010000004">
    <property type="protein sequence ID" value="KAG2316224.1"/>
    <property type="molecule type" value="Genomic_DNA"/>
</dbReference>
<dbReference type="Gene3D" id="3.40.50.300">
    <property type="entry name" value="P-loop containing nucleotide triphosphate hydrolases"/>
    <property type="match status" value="1"/>
</dbReference>
<dbReference type="OrthoDB" id="2016095at2759"/>
<evidence type="ECO:0000256" key="1">
    <source>
        <dbReference type="ARBA" id="ARBA00011982"/>
    </source>
</evidence>
<feature type="transmembrane region" description="Helical" evidence="8">
    <location>
        <begin position="1211"/>
        <end position="1227"/>
    </location>
</feature>
<dbReference type="PROSITE" id="PS50104">
    <property type="entry name" value="TIR"/>
    <property type="match status" value="1"/>
</dbReference>
<comment type="catalytic activity">
    <reaction evidence="7">
        <text>NAD(+) + H2O = ADP-D-ribose + nicotinamide + H(+)</text>
        <dbReference type="Rhea" id="RHEA:16301"/>
        <dbReference type="ChEBI" id="CHEBI:15377"/>
        <dbReference type="ChEBI" id="CHEBI:15378"/>
        <dbReference type="ChEBI" id="CHEBI:17154"/>
        <dbReference type="ChEBI" id="CHEBI:57540"/>
        <dbReference type="ChEBI" id="CHEBI:57967"/>
        <dbReference type="EC" id="3.2.2.6"/>
    </reaction>
    <physiologicalReaction direction="left-to-right" evidence="7">
        <dbReference type="Rhea" id="RHEA:16302"/>
    </physiologicalReaction>
</comment>
<dbReference type="GO" id="GO:0006952">
    <property type="term" value="P:defense response"/>
    <property type="evidence" value="ECO:0007669"/>
    <property type="project" value="UniProtKB-KW"/>
</dbReference>
<dbReference type="PRINTS" id="PR00364">
    <property type="entry name" value="DISEASERSIST"/>
</dbReference>
<evidence type="ECO:0000313" key="10">
    <source>
        <dbReference type="EMBL" id="KAG2316224.1"/>
    </source>
</evidence>
<keyword evidence="3" id="KW-0677">Repeat</keyword>
<dbReference type="InterPro" id="IPR042197">
    <property type="entry name" value="Apaf_helical"/>
</dbReference>
<evidence type="ECO:0000259" key="9">
    <source>
        <dbReference type="PROSITE" id="PS50104"/>
    </source>
</evidence>
<dbReference type="InterPro" id="IPR000157">
    <property type="entry name" value="TIR_dom"/>
</dbReference>
<comment type="caution">
    <text evidence="10">The sequence shown here is derived from an EMBL/GenBank/DDBJ whole genome shotgun (WGS) entry which is preliminary data.</text>
</comment>
<keyword evidence="11" id="KW-1185">Reference proteome</keyword>
<dbReference type="GO" id="GO:0061809">
    <property type="term" value="F:NAD+ nucleosidase activity, cyclic ADP-ribose generating"/>
    <property type="evidence" value="ECO:0007669"/>
    <property type="project" value="UniProtKB-EC"/>
</dbReference>
<dbReference type="SUPFAM" id="SSF52200">
    <property type="entry name" value="Toll/Interleukin receptor TIR domain"/>
    <property type="match status" value="1"/>
</dbReference>
<dbReference type="Gene3D" id="3.40.50.10140">
    <property type="entry name" value="Toll/interleukin-1 receptor homology (TIR) domain"/>
    <property type="match status" value="1"/>
</dbReference>
<dbReference type="SUPFAM" id="SSF52058">
    <property type="entry name" value="L domain-like"/>
    <property type="match status" value="1"/>
</dbReference>
<dbReference type="InterPro" id="IPR002182">
    <property type="entry name" value="NB-ARC"/>
</dbReference>
<keyword evidence="8" id="KW-0472">Membrane</keyword>
<evidence type="ECO:0000256" key="3">
    <source>
        <dbReference type="ARBA" id="ARBA00022737"/>
    </source>
</evidence>
<feature type="domain" description="TIR" evidence="9">
    <location>
        <begin position="11"/>
        <end position="175"/>
    </location>
</feature>
<evidence type="ECO:0000256" key="5">
    <source>
        <dbReference type="ARBA" id="ARBA00022821"/>
    </source>
</evidence>
<dbReference type="InterPro" id="IPR045344">
    <property type="entry name" value="C-JID"/>
</dbReference>
<accession>A0A8X8AXA9</accession>
<protein>
    <recommendedName>
        <fullName evidence="1">ADP-ribosyl cyclase/cyclic ADP-ribose hydrolase</fullName>
        <ecNumber evidence="1">3.2.2.6</ecNumber>
    </recommendedName>
</protein>
<organism evidence="10 11">
    <name type="scientific">Brassica carinata</name>
    <name type="common">Ethiopian mustard</name>
    <name type="synonym">Abyssinian cabbage</name>
    <dbReference type="NCBI Taxonomy" id="52824"/>
    <lineage>
        <taxon>Eukaryota</taxon>
        <taxon>Viridiplantae</taxon>
        <taxon>Streptophyta</taxon>
        <taxon>Embryophyta</taxon>
        <taxon>Tracheophyta</taxon>
        <taxon>Spermatophyta</taxon>
        <taxon>Magnoliopsida</taxon>
        <taxon>eudicotyledons</taxon>
        <taxon>Gunneridae</taxon>
        <taxon>Pentapetalae</taxon>
        <taxon>rosids</taxon>
        <taxon>malvids</taxon>
        <taxon>Brassicales</taxon>
        <taxon>Brassicaceae</taxon>
        <taxon>Brassiceae</taxon>
        <taxon>Brassica</taxon>
    </lineage>
</organism>
<dbReference type="Pfam" id="PF00931">
    <property type="entry name" value="NB-ARC"/>
    <property type="match status" value="1"/>
</dbReference>
<dbReference type="AlphaFoldDB" id="A0A8X8AXA9"/>
<keyword evidence="5" id="KW-0611">Plant defense</keyword>
<dbReference type="SUPFAM" id="SSF52540">
    <property type="entry name" value="P-loop containing nucleoside triphosphate hydrolases"/>
    <property type="match status" value="1"/>
</dbReference>
<evidence type="ECO:0000256" key="7">
    <source>
        <dbReference type="ARBA" id="ARBA00047304"/>
    </source>
</evidence>
<dbReference type="SMART" id="SM00255">
    <property type="entry name" value="TIR"/>
    <property type="match status" value="1"/>
</dbReference>
<dbReference type="PANTHER" id="PTHR11017">
    <property type="entry name" value="LEUCINE-RICH REPEAT-CONTAINING PROTEIN"/>
    <property type="match status" value="1"/>
</dbReference>
<dbReference type="Pfam" id="PF23282">
    <property type="entry name" value="WHD_ROQ1"/>
    <property type="match status" value="1"/>
</dbReference>